<keyword evidence="4 8" id="KW-0808">Transferase</keyword>
<dbReference type="InterPro" id="IPR008949">
    <property type="entry name" value="Isoprenoid_synthase_dom_sf"/>
</dbReference>
<sequence length="381" mass="41331">MALIQMSASICSNFLYKTRTISRSTSSILLNHSNQNFKSLQSQTTGNRLFTHHQKVQNAPIQETQESANPRKQFDFKSYMLQKIRIINRALDAAVPIQNPIKIHEAMSYSLLSGGKRICPIVCLAACHLVGGDESAAMPTACALEMIHAMSLIHDDLPSMDNDDLRRGKPSSHVVYGENVAVLAGSALLARAFEHIAAATLAATPGRIVRVVGEVARLVGPEGVASGQAVDLRSGGAAVRLERLEYIHLHKTAAAVEAAAVAGAVLGGAREEEIERLRRYSRCAGLMFQVVDDVLDVTGRSEELGKTSGKDLAAGKATYPKLIGIEKSVEYAQRLKVEAQEQLIGFDVDRAAPLFALADYIANREKQLAFIIYLGLVHFKS</sequence>
<dbReference type="GO" id="GO:0046872">
    <property type="term" value="F:metal ion binding"/>
    <property type="evidence" value="ECO:0007669"/>
    <property type="project" value="UniProtKB-KW"/>
</dbReference>
<organism evidence="9 10">
    <name type="scientific">Striga asiatica</name>
    <name type="common">Asiatic witchweed</name>
    <name type="synonym">Buchnera asiatica</name>
    <dbReference type="NCBI Taxonomy" id="4170"/>
    <lineage>
        <taxon>Eukaryota</taxon>
        <taxon>Viridiplantae</taxon>
        <taxon>Streptophyta</taxon>
        <taxon>Embryophyta</taxon>
        <taxon>Tracheophyta</taxon>
        <taxon>Spermatophyta</taxon>
        <taxon>Magnoliopsida</taxon>
        <taxon>eudicotyledons</taxon>
        <taxon>Gunneridae</taxon>
        <taxon>Pentapetalae</taxon>
        <taxon>asterids</taxon>
        <taxon>lamiids</taxon>
        <taxon>Lamiales</taxon>
        <taxon>Orobanchaceae</taxon>
        <taxon>Buchnereae</taxon>
        <taxon>Striga</taxon>
    </lineage>
</organism>
<accession>A0A5A7Q599</accession>
<dbReference type="OrthoDB" id="6921389at2759"/>
<dbReference type="Proteomes" id="UP000325081">
    <property type="component" value="Unassembled WGS sequence"/>
</dbReference>
<dbReference type="GO" id="GO:0005737">
    <property type="term" value="C:cytoplasm"/>
    <property type="evidence" value="ECO:0007669"/>
    <property type="project" value="UniProtKB-ARBA"/>
</dbReference>
<evidence type="ECO:0000256" key="4">
    <source>
        <dbReference type="ARBA" id="ARBA00022679"/>
    </source>
</evidence>
<dbReference type="GO" id="GO:0008299">
    <property type="term" value="P:isoprenoid biosynthetic process"/>
    <property type="evidence" value="ECO:0007669"/>
    <property type="project" value="UniProtKB-KW"/>
</dbReference>
<name>A0A5A7Q599_STRAF</name>
<evidence type="ECO:0000256" key="1">
    <source>
        <dbReference type="ARBA" id="ARBA00001946"/>
    </source>
</evidence>
<evidence type="ECO:0000313" key="9">
    <source>
        <dbReference type="EMBL" id="GER40042.1"/>
    </source>
</evidence>
<evidence type="ECO:0000256" key="8">
    <source>
        <dbReference type="RuleBase" id="RU004466"/>
    </source>
</evidence>
<keyword evidence="10" id="KW-1185">Reference proteome</keyword>
<dbReference type="SUPFAM" id="SSF48576">
    <property type="entry name" value="Terpenoid synthases"/>
    <property type="match status" value="1"/>
</dbReference>
<dbReference type="AlphaFoldDB" id="A0A5A7Q599"/>
<evidence type="ECO:0000256" key="6">
    <source>
        <dbReference type="ARBA" id="ARBA00022842"/>
    </source>
</evidence>
<gene>
    <name evidence="9" type="ORF">STAS_16677</name>
</gene>
<proteinExistence type="inferred from homology"/>
<evidence type="ECO:0000256" key="7">
    <source>
        <dbReference type="ARBA" id="ARBA00023229"/>
    </source>
</evidence>
<keyword evidence="5" id="KW-0479">Metal-binding</keyword>
<dbReference type="GO" id="GO:0004311">
    <property type="term" value="F:geranylgeranyl diphosphate synthase activity"/>
    <property type="evidence" value="ECO:0007669"/>
    <property type="project" value="TreeGrafter"/>
</dbReference>
<dbReference type="InterPro" id="IPR000092">
    <property type="entry name" value="Polyprenyl_synt"/>
</dbReference>
<keyword evidence="6" id="KW-0460">Magnesium</keyword>
<dbReference type="NCBIfam" id="NF045485">
    <property type="entry name" value="FPPsyn"/>
    <property type="match status" value="1"/>
</dbReference>
<dbReference type="CDD" id="cd00685">
    <property type="entry name" value="Trans_IPPS_HT"/>
    <property type="match status" value="1"/>
</dbReference>
<dbReference type="Pfam" id="PF00348">
    <property type="entry name" value="polyprenyl_synt"/>
    <property type="match status" value="1"/>
</dbReference>
<dbReference type="EMBL" id="BKCP01005805">
    <property type="protein sequence ID" value="GER40042.1"/>
    <property type="molecule type" value="Genomic_DNA"/>
</dbReference>
<dbReference type="SFLD" id="SFLDS00005">
    <property type="entry name" value="Isoprenoid_Synthase_Type_I"/>
    <property type="match status" value="1"/>
</dbReference>
<comment type="cofactor">
    <cofactor evidence="1">
        <name>Mg(2+)</name>
        <dbReference type="ChEBI" id="CHEBI:18420"/>
    </cofactor>
</comment>
<dbReference type="SFLD" id="SFLDG01017">
    <property type="entry name" value="Polyprenyl_Transferase_Like"/>
    <property type="match status" value="1"/>
</dbReference>
<dbReference type="PANTHER" id="PTHR43281">
    <property type="entry name" value="FARNESYL DIPHOSPHATE SYNTHASE"/>
    <property type="match status" value="1"/>
</dbReference>
<dbReference type="PANTHER" id="PTHR43281:SF24">
    <property type="entry name" value="OS07G0580900 PROTEIN"/>
    <property type="match status" value="1"/>
</dbReference>
<dbReference type="InterPro" id="IPR033749">
    <property type="entry name" value="Polyprenyl_synt_CS"/>
</dbReference>
<dbReference type="PROSITE" id="PS00723">
    <property type="entry name" value="POLYPRENYL_SYNTHASE_1"/>
    <property type="match status" value="1"/>
</dbReference>
<dbReference type="FunFam" id="1.10.600.10:FF:000001">
    <property type="entry name" value="Geranylgeranyl diphosphate synthase"/>
    <property type="match status" value="1"/>
</dbReference>
<evidence type="ECO:0000256" key="2">
    <source>
        <dbReference type="ARBA" id="ARBA00005128"/>
    </source>
</evidence>
<comment type="pathway">
    <text evidence="2">Isoprenoid biosynthesis.</text>
</comment>
<keyword evidence="7" id="KW-0414">Isoprene biosynthesis</keyword>
<dbReference type="Gene3D" id="1.10.600.10">
    <property type="entry name" value="Farnesyl Diphosphate Synthase"/>
    <property type="match status" value="1"/>
</dbReference>
<comment type="similarity">
    <text evidence="3 8">Belongs to the FPP/GGPP synthase family.</text>
</comment>
<protein>
    <submittedName>
        <fullName evidence="9">Geranylgeranyl-diphosphate synthase</fullName>
    </submittedName>
</protein>
<comment type="caution">
    <text evidence="9">The sequence shown here is derived from an EMBL/GenBank/DDBJ whole genome shotgun (WGS) entry which is preliminary data.</text>
</comment>
<evidence type="ECO:0000256" key="3">
    <source>
        <dbReference type="ARBA" id="ARBA00006706"/>
    </source>
</evidence>
<dbReference type="InterPro" id="IPR053378">
    <property type="entry name" value="Prenyl_diphosphate_synthase"/>
</dbReference>
<evidence type="ECO:0000256" key="5">
    <source>
        <dbReference type="ARBA" id="ARBA00022723"/>
    </source>
</evidence>
<reference evidence="10" key="1">
    <citation type="journal article" date="2019" name="Curr. Biol.">
        <title>Genome Sequence of Striga asiatica Provides Insight into the Evolution of Plant Parasitism.</title>
        <authorList>
            <person name="Yoshida S."/>
            <person name="Kim S."/>
            <person name="Wafula E.K."/>
            <person name="Tanskanen J."/>
            <person name="Kim Y.M."/>
            <person name="Honaas L."/>
            <person name="Yang Z."/>
            <person name="Spallek T."/>
            <person name="Conn C.E."/>
            <person name="Ichihashi Y."/>
            <person name="Cheong K."/>
            <person name="Cui S."/>
            <person name="Der J.P."/>
            <person name="Gundlach H."/>
            <person name="Jiao Y."/>
            <person name="Hori C."/>
            <person name="Ishida J.K."/>
            <person name="Kasahara H."/>
            <person name="Kiba T."/>
            <person name="Kim M.S."/>
            <person name="Koo N."/>
            <person name="Laohavisit A."/>
            <person name="Lee Y.H."/>
            <person name="Lumba S."/>
            <person name="McCourt P."/>
            <person name="Mortimer J.C."/>
            <person name="Mutuku J.M."/>
            <person name="Nomura T."/>
            <person name="Sasaki-Sekimoto Y."/>
            <person name="Seto Y."/>
            <person name="Wang Y."/>
            <person name="Wakatake T."/>
            <person name="Sakakibara H."/>
            <person name="Demura T."/>
            <person name="Yamaguchi S."/>
            <person name="Yoneyama K."/>
            <person name="Manabe R.I."/>
            <person name="Nelson D.C."/>
            <person name="Schulman A.H."/>
            <person name="Timko M.P."/>
            <person name="dePamphilis C.W."/>
            <person name="Choi D."/>
            <person name="Shirasu K."/>
        </authorList>
    </citation>
    <scope>NUCLEOTIDE SEQUENCE [LARGE SCALE GENOMIC DNA]</scope>
    <source>
        <strain evidence="10">cv. UVA1</strain>
    </source>
</reference>
<evidence type="ECO:0000313" key="10">
    <source>
        <dbReference type="Proteomes" id="UP000325081"/>
    </source>
</evidence>